<feature type="non-terminal residue" evidence="1">
    <location>
        <position position="1"/>
    </location>
</feature>
<gene>
    <name evidence="1" type="ORF">G3480_27360</name>
</gene>
<name>A0A6P1E3K8_9GAMM</name>
<dbReference type="EMBL" id="JAAIJR010000440">
    <property type="protein sequence ID" value="NEX23921.1"/>
    <property type="molecule type" value="Genomic_DNA"/>
</dbReference>
<reference evidence="2" key="1">
    <citation type="journal article" date="2020" name="Microbiol. Resour. Announc.">
        <title>Draft Genome Sequences of Thiorhodococcus mannitoliphagus and Thiorhodococcus minor, Purple Sulfur Photosynthetic Bacteria in the Gammaproteobacterial Family Chromatiaceae.</title>
        <authorList>
            <person name="Aviles F.A."/>
            <person name="Meyer T.E."/>
            <person name="Kyndt J.A."/>
        </authorList>
    </citation>
    <scope>NUCLEOTIDE SEQUENCE [LARGE SCALE GENOMIC DNA]</scope>
    <source>
        <strain evidence="2">DSM 18266</strain>
    </source>
</reference>
<keyword evidence="2" id="KW-1185">Reference proteome</keyword>
<dbReference type="AlphaFoldDB" id="A0A6P1E3K8"/>
<protein>
    <submittedName>
        <fullName evidence="1">Uncharacterized protein</fullName>
    </submittedName>
</protein>
<evidence type="ECO:0000313" key="2">
    <source>
        <dbReference type="Proteomes" id="UP000471640"/>
    </source>
</evidence>
<dbReference type="Proteomes" id="UP000471640">
    <property type="component" value="Unassembled WGS sequence"/>
</dbReference>
<proteinExistence type="predicted"/>
<comment type="caution">
    <text evidence="1">The sequence shown here is derived from an EMBL/GenBank/DDBJ whole genome shotgun (WGS) entry which is preliminary data.</text>
</comment>
<evidence type="ECO:0000313" key="1">
    <source>
        <dbReference type="EMBL" id="NEX23921.1"/>
    </source>
</evidence>
<sequence length="88" mass="9613">AARLKDGYTPAQLQRAIDGCRASAWHQGRNDRGRAFDDIALICRDAARVEQFLALAAGQHAEQAALEAFLNPDPGPLEGEFHVVRSRS</sequence>
<reference evidence="1 2" key="2">
    <citation type="submission" date="2020-02" db="EMBL/GenBank/DDBJ databases">
        <title>Genome sequences of Thiorhodococcus mannitoliphagus and Thiorhodococcus minor, purple sulfur photosynthetic bacteria in the gammaproteobacterial family, Chromatiaceae.</title>
        <authorList>
            <person name="Aviles F.A."/>
            <person name="Meyer T.E."/>
            <person name="Kyndt J.A."/>
        </authorList>
    </citation>
    <scope>NUCLEOTIDE SEQUENCE [LARGE SCALE GENOMIC DNA]</scope>
    <source>
        <strain evidence="1 2">DSM 18266</strain>
    </source>
</reference>
<accession>A0A6P1E3K8</accession>
<organism evidence="1 2">
    <name type="scientific">Thiorhodococcus mannitoliphagus</name>
    <dbReference type="NCBI Taxonomy" id="329406"/>
    <lineage>
        <taxon>Bacteria</taxon>
        <taxon>Pseudomonadati</taxon>
        <taxon>Pseudomonadota</taxon>
        <taxon>Gammaproteobacteria</taxon>
        <taxon>Chromatiales</taxon>
        <taxon>Chromatiaceae</taxon>
        <taxon>Thiorhodococcus</taxon>
    </lineage>
</organism>
<dbReference type="RefSeq" id="WP_206171948.1">
    <property type="nucleotide sequence ID" value="NZ_JAAIJR010000440.1"/>
</dbReference>